<dbReference type="InterPro" id="IPR029058">
    <property type="entry name" value="AB_hydrolase_fold"/>
</dbReference>
<feature type="domain" description="BD-FAE-like" evidence="3">
    <location>
        <begin position="27"/>
        <end position="230"/>
    </location>
</feature>
<sequence length="307" mass="32316">MTERAPTTVTVDRDIPFHEAAGETLLLDVYDSTASSGPKPVAVLVRGGGFTVGDKGEFARHAIDLAEDGYLVVEPQYRLAPDHTFPAALVDVKAAIEWCRAEADAYGADPRRVVAVGHSAGANLVTLAAATADDPAFEPDLYPGASSELSAVVGYSGVYDFRAMAETDDAGDADIYRQYLGGGPEEVPEAYELASPVAQATVSTPPALLLHAEDDEVFSPAQSELLARTLDPLTTVAYEPVPGGHGFPFAGAFYDDVYDRTAAFLQRHVGVTDDPMSVHDGPSLDEGRGPGKPPGRGPTSGPDDPRF</sequence>
<dbReference type="RefSeq" id="WP_188995523.1">
    <property type="nucleotide sequence ID" value="NZ_BMOU01000001.1"/>
</dbReference>
<dbReference type="SUPFAM" id="SSF53474">
    <property type="entry name" value="alpha/beta-Hydrolases"/>
    <property type="match status" value="1"/>
</dbReference>
<evidence type="ECO:0000256" key="1">
    <source>
        <dbReference type="ARBA" id="ARBA00022801"/>
    </source>
</evidence>
<dbReference type="Proteomes" id="UP000605784">
    <property type="component" value="Unassembled WGS sequence"/>
</dbReference>
<feature type="compositionally biased region" description="Low complexity" evidence="2">
    <location>
        <begin position="297"/>
        <end position="307"/>
    </location>
</feature>
<evidence type="ECO:0000256" key="2">
    <source>
        <dbReference type="SAM" id="MobiDB-lite"/>
    </source>
</evidence>
<name>A0A830GJN3_9EURY</name>
<feature type="region of interest" description="Disordered" evidence="2">
    <location>
        <begin position="272"/>
        <end position="307"/>
    </location>
</feature>
<comment type="caution">
    <text evidence="4">The sequence shown here is derived from an EMBL/GenBank/DDBJ whole genome shotgun (WGS) entry which is preliminary data.</text>
</comment>
<dbReference type="EMBL" id="BMOU01000001">
    <property type="protein sequence ID" value="GGN90340.1"/>
    <property type="molecule type" value="Genomic_DNA"/>
</dbReference>
<accession>A0A830GJN3</accession>
<evidence type="ECO:0000259" key="3">
    <source>
        <dbReference type="Pfam" id="PF20434"/>
    </source>
</evidence>
<reference evidence="4" key="1">
    <citation type="journal article" date="2014" name="Int. J. Syst. Evol. Microbiol.">
        <title>Complete genome sequence of Corynebacterium casei LMG S-19264T (=DSM 44701T), isolated from a smear-ripened cheese.</title>
        <authorList>
            <consortium name="US DOE Joint Genome Institute (JGI-PGF)"/>
            <person name="Walter F."/>
            <person name="Albersmeier A."/>
            <person name="Kalinowski J."/>
            <person name="Ruckert C."/>
        </authorList>
    </citation>
    <scope>NUCLEOTIDE SEQUENCE</scope>
    <source>
        <strain evidence="4">JCM 17820</strain>
    </source>
</reference>
<dbReference type="PANTHER" id="PTHR48081">
    <property type="entry name" value="AB HYDROLASE SUPERFAMILY PROTEIN C4A8.06C"/>
    <property type="match status" value="1"/>
</dbReference>
<dbReference type="AlphaFoldDB" id="A0A830GJN3"/>
<dbReference type="InterPro" id="IPR049492">
    <property type="entry name" value="BD-FAE-like_dom"/>
</dbReference>
<keyword evidence="5" id="KW-1185">Reference proteome</keyword>
<keyword evidence="1" id="KW-0378">Hydrolase</keyword>
<evidence type="ECO:0000313" key="4">
    <source>
        <dbReference type="EMBL" id="GGN90340.1"/>
    </source>
</evidence>
<dbReference type="Pfam" id="PF20434">
    <property type="entry name" value="BD-FAE"/>
    <property type="match status" value="1"/>
</dbReference>
<reference evidence="4" key="2">
    <citation type="submission" date="2020-09" db="EMBL/GenBank/DDBJ databases">
        <authorList>
            <person name="Sun Q."/>
            <person name="Ohkuma M."/>
        </authorList>
    </citation>
    <scope>NUCLEOTIDE SEQUENCE</scope>
    <source>
        <strain evidence="4">JCM 17820</strain>
    </source>
</reference>
<dbReference type="InterPro" id="IPR050300">
    <property type="entry name" value="GDXG_lipolytic_enzyme"/>
</dbReference>
<protein>
    <recommendedName>
        <fullName evidence="3">BD-FAE-like domain-containing protein</fullName>
    </recommendedName>
</protein>
<dbReference type="Gene3D" id="3.40.50.1820">
    <property type="entry name" value="alpha/beta hydrolase"/>
    <property type="match status" value="1"/>
</dbReference>
<organism evidence="4 5">
    <name type="scientific">Haloarcula pellucida</name>
    <dbReference type="NCBI Taxonomy" id="1427151"/>
    <lineage>
        <taxon>Archaea</taxon>
        <taxon>Methanobacteriati</taxon>
        <taxon>Methanobacteriota</taxon>
        <taxon>Stenosarchaea group</taxon>
        <taxon>Halobacteria</taxon>
        <taxon>Halobacteriales</taxon>
        <taxon>Haloarculaceae</taxon>
        <taxon>Haloarcula</taxon>
    </lineage>
</organism>
<dbReference type="GO" id="GO:0016787">
    <property type="term" value="F:hydrolase activity"/>
    <property type="evidence" value="ECO:0007669"/>
    <property type="project" value="UniProtKB-KW"/>
</dbReference>
<gene>
    <name evidence="4" type="ORF">GCM10009030_12220</name>
</gene>
<evidence type="ECO:0000313" key="5">
    <source>
        <dbReference type="Proteomes" id="UP000605784"/>
    </source>
</evidence>
<proteinExistence type="predicted"/>